<dbReference type="KEGG" id="daw:HS1_000298"/>
<dbReference type="CDD" id="cd04301">
    <property type="entry name" value="NAT_SF"/>
    <property type="match status" value="1"/>
</dbReference>
<gene>
    <name evidence="5" type="ORF">ENI35_00125</name>
    <name evidence="4" type="ORF">HS1_000298</name>
</gene>
<proteinExistence type="predicted"/>
<keyword evidence="1 4" id="KW-0808">Transferase</keyword>
<dbReference type="OrthoDB" id="9793138at2"/>
<dbReference type="Gene3D" id="3.40.630.30">
    <property type="match status" value="1"/>
</dbReference>
<sequence>MNYVFEKAKMCDIKAIYNLLTYYGQKGLLLPRPLSQIYDFLRDFFVCRRESEVVGICALHICWENLAEIRSLAVKEEFQGRGIGSYLVQACLQEAMSFGITRVFTLTYQPDFFQKFGFKEVKKSFLPHKIWADCIRCPKYPDLCDEVALLWEFKNGTNNEHMSR</sequence>
<dbReference type="PANTHER" id="PTHR43626:SF4">
    <property type="entry name" value="GCN5-RELATED N-ACETYLTRANSFERASE 2, CHLOROPLASTIC"/>
    <property type="match status" value="1"/>
</dbReference>
<dbReference type="InterPro" id="IPR000182">
    <property type="entry name" value="GNAT_dom"/>
</dbReference>
<dbReference type="Proteomes" id="UP000070560">
    <property type="component" value="Chromosome"/>
</dbReference>
<keyword evidence="6" id="KW-1185">Reference proteome</keyword>
<dbReference type="GO" id="GO:0008080">
    <property type="term" value="F:N-acetyltransferase activity"/>
    <property type="evidence" value="ECO:0007669"/>
    <property type="project" value="InterPro"/>
</dbReference>
<dbReference type="SUPFAM" id="SSF55729">
    <property type="entry name" value="Acyl-CoA N-acyltransferases (Nat)"/>
    <property type="match status" value="1"/>
</dbReference>
<evidence type="ECO:0000256" key="2">
    <source>
        <dbReference type="ARBA" id="ARBA00023315"/>
    </source>
</evidence>
<organism evidence="5">
    <name type="scientific">Desulfofervidus auxilii</name>
    <dbReference type="NCBI Taxonomy" id="1621989"/>
    <lineage>
        <taxon>Bacteria</taxon>
        <taxon>Pseudomonadati</taxon>
        <taxon>Thermodesulfobacteriota</taxon>
        <taxon>Candidatus Desulfofervidia</taxon>
        <taxon>Candidatus Desulfofervidales</taxon>
        <taxon>Candidatus Desulfofervidaceae</taxon>
        <taxon>Candidatus Desulfofervidus</taxon>
    </lineage>
</organism>
<keyword evidence="2" id="KW-0012">Acyltransferase</keyword>
<dbReference type="PROSITE" id="PS51186">
    <property type="entry name" value="GNAT"/>
    <property type="match status" value="1"/>
</dbReference>
<dbReference type="RefSeq" id="WP_066060405.1">
    <property type="nucleotide sequence ID" value="NZ_CP013015.1"/>
</dbReference>
<dbReference type="NCBIfam" id="NF005840">
    <property type="entry name" value="PRK07757.1"/>
    <property type="match status" value="1"/>
</dbReference>
<dbReference type="Proteomes" id="UP000885738">
    <property type="component" value="Unassembled WGS sequence"/>
</dbReference>
<feature type="domain" description="N-acetyltransferase" evidence="3">
    <location>
        <begin position="3"/>
        <end position="140"/>
    </location>
</feature>
<accession>A0A7C1W2H5</accession>
<reference evidence="5" key="2">
    <citation type="journal article" date="2020" name="mSystems">
        <title>Genome- and Community-Level Interaction Insights into Carbon Utilization and Element Cycling Functions of Hydrothermarchaeota in Hydrothermal Sediment.</title>
        <authorList>
            <person name="Zhou Z."/>
            <person name="Liu Y."/>
            <person name="Xu W."/>
            <person name="Pan J."/>
            <person name="Luo Z.H."/>
            <person name="Li M."/>
        </authorList>
    </citation>
    <scope>NUCLEOTIDE SEQUENCE [LARGE SCALE GENOMIC DNA]</scope>
    <source>
        <strain evidence="5">HyVt-389</strain>
    </source>
</reference>
<dbReference type="GO" id="GO:0005737">
    <property type="term" value="C:cytoplasm"/>
    <property type="evidence" value="ECO:0007669"/>
    <property type="project" value="TreeGrafter"/>
</dbReference>
<dbReference type="EMBL" id="CP013015">
    <property type="protein sequence ID" value="AMM40104.1"/>
    <property type="molecule type" value="Genomic_DNA"/>
</dbReference>
<dbReference type="EMBL" id="DRIH01000005">
    <property type="protein sequence ID" value="HEC67220.1"/>
    <property type="molecule type" value="Genomic_DNA"/>
</dbReference>
<name>A0A7C1W2H5_DESA2</name>
<evidence type="ECO:0000313" key="6">
    <source>
        <dbReference type="Proteomes" id="UP000070560"/>
    </source>
</evidence>
<reference evidence="4 6" key="1">
    <citation type="submission" date="2015-10" db="EMBL/GenBank/DDBJ databases">
        <title>Candidatus Desulfofervidus auxilii, a hydrogenotrophic sulfate-reducing bacterium involved in the thermophilic anaerobic oxidation of methane.</title>
        <authorList>
            <person name="Krukenberg V."/>
            <person name="Richter M."/>
            <person name="Wegener G."/>
        </authorList>
    </citation>
    <scope>NUCLEOTIDE SEQUENCE [LARGE SCALE GENOMIC DNA]</scope>
    <source>
        <strain evidence="4 6">HS1</strain>
    </source>
</reference>
<dbReference type="AlphaFoldDB" id="A0A7C1W2H5"/>
<dbReference type="InterPro" id="IPR045039">
    <property type="entry name" value="NSI-like"/>
</dbReference>
<dbReference type="InterPro" id="IPR016181">
    <property type="entry name" value="Acyl_CoA_acyltransferase"/>
</dbReference>
<dbReference type="PANTHER" id="PTHR43626">
    <property type="entry name" value="ACYL-COA N-ACYLTRANSFERASE"/>
    <property type="match status" value="1"/>
</dbReference>
<evidence type="ECO:0000256" key="1">
    <source>
        <dbReference type="ARBA" id="ARBA00022679"/>
    </source>
</evidence>
<evidence type="ECO:0000259" key="3">
    <source>
        <dbReference type="PROSITE" id="PS51186"/>
    </source>
</evidence>
<evidence type="ECO:0000313" key="4">
    <source>
        <dbReference type="EMBL" id="AMM40104.1"/>
    </source>
</evidence>
<protein>
    <submittedName>
        <fullName evidence="4 5">Acetyltransferase</fullName>
    </submittedName>
</protein>
<evidence type="ECO:0000313" key="5">
    <source>
        <dbReference type="EMBL" id="HEC67220.1"/>
    </source>
</evidence>
<dbReference type="Pfam" id="PF00583">
    <property type="entry name" value="Acetyltransf_1"/>
    <property type="match status" value="1"/>
</dbReference>